<gene>
    <name evidence="5" type="ORF">G6N74_28330</name>
</gene>
<dbReference type="Gene3D" id="3.10.50.40">
    <property type="match status" value="1"/>
</dbReference>
<keyword evidence="5" id="KW-0413">Isomerase</keyword>
<keyword evidence="6" id="KW-1185">Reference proteome</keyword>
<evidence type="ECO:0000259" key="4">
    <source>
        <dbReference type="Pfam" id="PF13145"/>
    </source>
</evidence>
<dbReference type="Proteomes" id="UP000481252">
    <property type="component" value="Unassembled WGS sequence"/>
</dbReference>
<organism evidence="5 6">
    <name type="scientific">Mesorhizobium zhangyense</name>
    <dbReference type="NCBI Taxonomy" id="1776730"/>
    <lineage>
        <taxon>Bacteria</taxon>
        <taxon>Pseudomonadati</taxon>
        <taxon>Pseudomonadota</taxon>
        <taxon>Alphaproteobacteria</taxon>
        <taxon>Hyphomicrobiales</taxon>
        <taxon>Phyllobacteriaceae</taxon>
        <taxon>Mesorhizobium</taxon>
    </lineage>
</organism>
<dbReference type="InterPro" id="IPR000297">
    <property type="entry name" value="PPIase_PpiC"/>
</dbReference>
<dbReference type="EMBL" id="JAAKZG010000022">
    <property type="protein sequence ID" value="NGN44968.1"/>
    <property type="molecule type" value="Genomic_DNA"/>
</dbReference>
<feature type="domain" description="PpiC" evidence="4">
    <location>
        <begin position="131"/>
        <end position="260"/>
    </location>
</feature>
<reference evidence="5 6" key="1">
    <citation type="submission" date="2020-02" db="EMBL/GenBank/DDBJ databases">
        <title>Genome sequence of the type strain CGMCC 1.15528 of Mesorhizobium zhangyense.</title>
        <authorList>
            <person name="Gao J."/>
            <person name="Sun J."/>
        </authorList>
    </citation>
    <scope>NUCLEOTIDE SEQUENCE [LARGE SCALE GENOMIC DNA]</scope>
    <source>
        <strain evidence="5 6">CGMCC 1.15528</strain>
    </source>
</reference>
<evidence type="ECO:0000256" key="3">
    <source>
        <dbReference type="ARBA" id="ARBA00031484"/>
    </source>
</evidence>
<dbReference type="AlphaFoldDB" id="A0A7C9VI07"/>
<dbReference type="GO" id="GO:0003755">
    <property type="term" value="F:peptidyl-prolyl cis-trans isomerase activity"/>
    <property type="evidence" value="ECO:0007669"/>
    <property type="project" value="InterPro"/>
</dbReference>
<proteinExistence type="predicted"/>
<evidence type="ECO:0000256" key="1">
    <source>
        <dbReference type="ARBA" id="ARBA00018370"/>
    </source>
</evidence>
<dbReference type="Pfam" id="PF13145">
    <property type="entry name" value="Rotamase_2"/>
    <property type="match status" value="1"/>
</dbReference>
<evidence type="ECO:0000313" key="5">
    <source>
        <dbReference type="EMBL" id="NGN44968.1"/>
    </source>
</evidence>
<protein>
    <recommendedName>
        <fullName evidence="1">Parvulin-like PPIase</fullName>
    </recommendedName>
    <alternativeName>
        <fullName evidence="2">Peptidyl-prolyl cis-trans isomerase plp</fullName>
    </alternativeName>
    <alternativeName>
        <fullName evidence="3">Rotamase plp</fullName>
    </alternativeName>
</protein>
<evidence type="ECO:0000313" key="6">
    <source>
        <dbReference type="Proteomes" id="UP000481252"/>
    </source>
</evidence>
<dbReference type="InterPro" id="IPR046357">
    <property type="entry name" value="PPIase_dom_sf"/>
</dbReference>
<dbReference type="RefSeq" id="WP_165121339.1">
    <property type="nucleotide sequence ID" value="NZ_JAAKZG010000022.1"/>
</dbReference>
<comment type="caution">
    <text evidence="5">The sequence shown here is derived from an EMBL/GenBank/DDBJ whole genome shotgun (WGS) entry which is preliminary data.</text>
</comment>
<accession>A0A7C9VI07</accession>
<sequence length="317" mass="35598">MTQYTTTEESPGKWWRGLLGEPLVHFLAAGAILFGANWLFNEEPEIAVEGQQIEISANDVRQMVVAWLAQGRPPLTRDQLQSLIDQKIAEEVLFREGMALGLDRNDEIIKRRVAQKMDFLAADVAAMQEPEKAELVKWFSENSDRFALPPRASFRQLYFSPDRRGSAARSGAEAALQVIAGKRADSPEVAALADPFILRTYYRNSTPDQMLKEFGPGFAAELFKLDPAGWRGPIQSGYGWHLVWIDTMEPGRTPAFEEVETDVRAAWHDARYQEVKRVALGEMRSRYTVVVVPLDTVNLSDLRSPNPTNLPLAPVSQ</sequence>
<name>A0A7C9VI07_9HYPH</name>
<evidence type="ECO:0000256" key="2">
    <source>
        <dbReference type="ARBA" id="ARBA00030642"/>
    </source>
</evidence>